<feature type="domain" description="Peptidase S26" evidence="7">
    <location>
        <begin position="18"/>
        <end position="179"/>
    </location>
</feature>
<comment type="similarity">
    <text evidence="2 5">Belongs to the peptidase S26 family.</text>
</comment>
<sequence length="189" mass="20537">MRSQSQPRRSLLVWVIAAVLCVVLLAVLGVRHFVVTTYHVPSGSMAPTLNAGEYIVVDRTSRGAARRGDVVVFDGRGYFGGASQYWVKRVIGVGGDRVRCCTSEGLLEVNGRPLEEPYLPDSLTRASAIDFDVAVPEGHMFLLGDSRDHSSDSRNHLGDPGGGMVPVSRTQGRVTRVVWPLPDGREISH</sequence>
<feature type="region of interest" description="Disordered" evidence="6">
    <location>
        <begin position="146"/>
        <end position="168"/>
    </location>
</feature>
<feature type="transmembrane region" description="Helical" evidence="5">
    <location>
        <begin position="12"/>
        <end position="34"/>
    </location>
</feature>
<proteinExistence type="inferred from homology"/>
<evidence type="ECO:0000256" key="2">
    <source>
        <dbReference type="ARBA" id="ARBA00009370"/>
    </source>
</evidence>
<evidence type="ECO:0000256" key="3">
    <source>
        <dbReference type="ARBA" id="ARBA00022670"/>
    </source>
</evidence>
<comment type="subcellular location">
    <subcellularLocation>
        <location evidence="1">Cell membrane</location>
        <topology evidence="1">Single-pass type II membrane protein</topology>
    </subcellularLocation>
    <subcellularLocation>
        <location evidence="5">Membrane</location>
        <topology evidence="5">Single-pass type II membrane protein</topology>
    </subcellularLocation>
</comment>
<dbReference type="InterPro" id="IPR000223">
    <property type="entry name" value="Pept_S26A_signal_pept_1"/>
</dbReference>
<feature type="compositionally biased region" description="Basic and acidic residues" evidence="6">
    <location>
        <begin position="146"/>
        <end position="157"/>
    </location>
</feature>
<gene>
    <name evidence="8" type="ORF">DHOM_02190</name>
</gene>
<keyword evidence="9" id="KW-1185">Reference proteome</keyword>
<evidence type="ECO:0000256" key="6">
    <source>
        <dbReference type="SAM" id="MobiDB-lite"/>
    </source>
</evidence>
<protein>
    <recommendedName>
        <fullName evidence="5">Signal peptidase I</fullName>
        <ecNumber evidence="5">3.4.21.89</ecNumber>
    </recommendedName>
</protein>
<evidence type="ECO:0000313" key="8">
    <source>
        <dbReference type="EMBL" id="KDS94062.1"/>
    </source>
</evidence>
<dbReference type="Gene3D" id="2.10.109.10">
    <property type="entry name" value="Umud Fragment, subunit A"/>
    <property type="match status" value="1"/>
</dbReference>
<accession>A0ABR4SMZ5</accession>
<evidence type="ECO:0000259" key="7">
    <source>
        <dbReference type="Pfam" id="PF10502"/>
    </source>
</evidence>
<organism evidence="8 9">
    <name type="scientific">Dermabacter hominis 1368</name>
    <dbReference type="NCBI Taxonomy" id="1450519"/>
    <lineage>
        <taxon>Bacteria</taxon>
        <taxon>Bacillati</taxon>
        <taxon>Actinomycetota</taxon>
        <taxon>Actinomycetes</taxon>
        <taxon>Micrococcales</taxon>
        <taxon>Dermabacteraceae</taxon>
        <taxon>Dermabacter</taxon>
    </lineage>
</organism>
<dbReference type="PANTHER" id="PTHR43390">
    <property type="entry name" value="SIGNAL PEPTIDASE I"/>
    <property type="match status" value="1"/>
</dbReference>
<dbReference type="PANTHER" id="PTHR43390:SF1">
    <property type="entry name" value="CHLOROPLAST PROCESSING PEPTIDASE"/>
    <property type="match status" value="1"/>
</dbReference>
<keyword evidence="3 5" id="KW-0645">Protease</keyword>
<keyword evidence="5" id="KW-1133">Transmembrane helix</keyword>
<reference evidence="8 9" key="1">
    <citation type="submission" date="2014-01" db="EMBL/GenBank/DDBJ databases">
        <title>Draft genome sequence of the multidrug-resistant clinical isolate Dermabacter hominis 1368.</title>
        <authorList>
            <person name="Albersmeier A."/>
            <person name="Bomholt C."/>
            <person name="Glaub A."/>
            <person name="Ruckert C."/>
            <person name="Soriano F."/>
            <person name="Fernandez-Natal I."/>
            <person name="Tauch A."/>
        </authorList>
    </citation>
    <scope>NUCLEOTIDE SEQUENCE [LARGE SCALE GENOMIC DNA]</scope>
    <source>
        <strain evidence="8 9">1368</strain>
    </source>
</reference>
<dbReference type="EMBL" id="JDRS01000002">
    <property type="protein sequence ID" value="KDS94062.1"/>
    <property type="molecule type" value="Genomic_DNA"/>
</dbReference>
<evidence type="ECO:0000256" key="5">
    <source>
        <dbReference type="RuleBase" id="RU362042"/>
    </source>
</evidence>
<keyword evidence="5" id="KW-0472">Membrane</keyword>
<keyword evidence="5" id="KW-0812">Transmembrane</keyword>
<name>A0ABR4SMZ5_9MICO</name>
<comment type="caution">
    <text evidence="8">The sequence shown here is derived from an EMBL/GenBank/DDBJ whole genome shotgun (WGS) entry which is preliminary data.</text>
</comment>
<dbReference type="Pfam" id="PF10502">
    <property type="entry name" value="Peptidase_S26"/>
    <property type="match status" value="1"/>
</dbReference>
<evidence type="ECO:0000313" key="9">
    <source>
        <dbReference type="Proteomes" id="UP000030182"/>
    </source>
</evidence>
<dbReference type="EC" id="3.4.21.89" evidence="5"/>
<evidence type="ECO:0000256" key="4">
    <source>
        <dbReference type="ARBA" id="ARBA00022801"/>
    </source>
</evidence>
<dbReference type="InterPro" id="IPR019756">
    <property type="entry name" value="Pept_S26A_signal_pept_1_Ser-AS"/>
</dbReference>
<dbReference type="Proteomes" id="UP000030182">
    <property type="component" value="Unassembled WGS sequence"/>
</dbReference>
<dbReference type="RefSeq" id="WP_236621846.1">
    <property type="nucleotide sequence ID" value="NZ_KN323183.1"/>
</dbReference>
<dbReference type="InterPro" id="IPR019533">
    <property type="entry name" value="Peptidase_S26"/>
</dbReference>
<dbReference type="SUPFAM" id="SSF51306">
    <property type="entry name" value="LexA/Signal peptidase"/>
    <property type="match status" value="1"/>
</dbReference>
<evidence type="ECO:0000256" key="1">
    <source>
        <dbReference type="ARBA" id="ARBA00004401"/>
    </source>
</evidence>
<dbReference type="PRINTS" id="PR00727">
    <property type="entry name" value="LEADERPTASE"/>
</dbReference>
<dbReference type="NCBIfam" id="TIGR02227">
    <property type="entry name" value="sigpep_I_bact"/>
    <property type="match status" value="1"/>
</dbReference>
<dbReference type="PROSITE" id="PS00501">
    <property type="entry name" value="SPASE_I_1"/>
    <property type="match status" value="1"/>
</dbReference>
<keyword evidence="4 5" id="KW-0378">Hydrolase</keyword>
<comment type="catalytic activity">
    <reaction evidence="5">
        <text>Cleavage of hydrophobic, N-terminal signal or leader sequences from secreted and periplasmic proteins.</text>
        <dbReference type="EC" id="3.4.21.89"/>
    </reaction>
</comment>
<dbReference type="InterPro" id="IPR036286">
    <property type="entry name" value="LexA/Signal_pep-like_sf"/>
</dbReference>
<dbReference type="CDD" id="cd06530">
    <property type="entry name" value="S26_SPase_I"/>
    <property type="match status" value="1"/>
</dbReference>